<feature type="compositionally biased region" description="Basic residues" evidence="1">
    <location>
        <begin position="376"/>
        <end position="391"/>
    </location>
</feature>
<evidence type="ECO:0000256" key="2">
    <source>
        <dbReference type="SAM" id="Phobius"/>
    </source>
</evidence>
<feature type="transmembrane region" description="Helical" evidence="2">
    <location>
        <begin position="194"/>
        <end position="214"/>
    </location>
</feature>
<reference evidence="3" key="1">
    <citation type="submission" date="2021-04" db="EMBL/GenBank/DDBJ databases">
        <authorList>
            <person name="Rodrigo-Torres L."/>
            <person name="Arahal R. D."/>
            <person name="Lucena T."/>
        </authorList>
    </citation>
    <scope>NUCLEOTIDE SEQUENCE</scope>
    <source>
        <strain evidence="3">CECT 9275</strain>
    </source>
</reference>
<keyword evidence="2" id="KW-0472">Membrane</keyword>
<dbReference type="InterPro" id="IPR005625">
    <property type="entry name" value="PepSY-ass_TM"/>
</dbReference>
<organism evidence="3 4">
    <name type="scientific">Dyadobacter helix</name>
    <dbReference type="NCBI Taxonomy" id="2822344"/>
    <lineage>
        <taxon>Bacteria</taxon>
        <taxon>Pseudomonadati</taxon>
        <taxon>Bacteroidota</taxon>
        <taxon>Cytophagia</taxon>
        <taxon>Cytophagales</taxon>
        <taxon>Spirosomataceae</taxon>
        <taxon>Dyadobacter</taxon>
    </lineage>
</organism>
<keyword evidence="2" id="KW-1133">Transmembrane helix</keyword>
<evidence type="ECO:0000313" key="4">
    <source>
        <dbReference type="Proteomes" id="UP000680038"/>
    </source>
</evidence>
<evidence type="ECO:0000256" key="1">
    <source>
        <dbReference type="SAM" id="MobiDB-lite"/>
    </source>
</evidence>
<name>A0A916JCW8_9BACT</name>
<keyword evidence="4" id="KW-1185">Reference proteome</keyword>
<dbReference type="PANTHER" id="PTHR34219:SF3">
    <property type="entry name" value="BLL7967 PROTEIN"/>
    <property type="match status" value="1"/>
</dbReference>
<accession>A0A916JCW8</accession>
<sequence length="399" mass="45078">MTFKKLVGPLHLYLGLISGIIVFVISVTGCILAFEQEIKSIVQTYRYNTPPEALAGKILPPSILAAKAQEVLPGKKANGVLYPGRGRNAEVGFYNLNPEYYYVVYINPYSGEIAKIWNEDEDFFHFILHGHYYLWLPEKIGQAVVASATLIFLVMVVSGLILWWPKNKAASRQRFSIKWKASWRRKNYDLHNVMGFYVLSVGLVFAVTGLVWGFEWFGQSFYTVTGGKGSDDYYNPASDTTAVSLVNSPATAADKAWFQLRQEYPAAEEINISIPTLPGESIFSYVNFRAGTYYKVDYNYFDQYTLKRIKAEGPYTGKYSEANVAQTLRRMNYDIHTGAILGLPGKILAFFASLICASLPVTGFLIWWGRRKKESRNKRKSARNMKPKHTAPKVALQAK</sequence>
<feature type="transmembrane region" description="Helical" evidence="2">
    <location>
        <begin position="12"/>
        <end position="34"/>
    </location>
</feature>
<protein>
    <recommendedName>
        <fullName evidence="5">PepSY domain-containing protein</fullName>
    </recommendedName>
</protein>
<feature type="region of interest" description="Disordered" evidence="1">
    <location>
        <begin position="376"/>
        <end position="399"/>
    </location>
</feature>
<keyword evidence="2" id="KW-0812">Transmembrane</keyword>
<gene>
    <name evidence="3" type="ORF">DYBT9275_03559</name>
</gene>
<evidence type="ECO:0008006" key="5">
    <source>
        <dbReference type="Google" id="ProtNLM"/>
    </source>
</evidence>
<dbReference type="EMBL" id="CAJRAF010000002">
    <property type="protein sequence ID" value="CAG5005307.1"/>
    <property type="molecule type" value="Genomic_DNA"/>
</dbReference>
<dbReference type="RefSeq" id="WP_215240042.1">
    <property type="nucleotide sequence ID" value="NZ_CAJRAF010000002.1"/>
</dbReference>
<dbReference type="PANTHER" id="PTHR34219">
    <property type="entry name" value="IRON-REGULATED INNER MEMBRANE PROTEIN-RELATED"/>
    <property type="match status" value="1"/>
</dbReference>
<comment type="caution">
    <text evidence="3">The sequence shown here is derived from an EMBL/GenBank/DDBJ whole genome shotgun (WGS) entry which is preliminary data.</text>
</comment>
<feature type="transmembrane region" description="Helical" evidence="2">
    <location>
        <begin position="347"/>
        <end position="369"/>
    </location>
</feature>
<evidence type="ECO:0000313" key="3">
    <source>
        <dbReference type="EMBL" id="CAG5005307.1"/>
    </source>
</evidence>
<proteinExistence type="predicted"/>
<dbReference type="AlphaFoldDB" id="A0A916JCW8"/>
<feature type="transmembrane region" description="Helical" evidence="2">
    <location>
        <begin position="140"/>
        <end position="164"/>
    </location>
</feature>
<dbReference type="PROSITE" id="PS51257">
    <property type="entry name" value="PROKAR_LIPOPROTEIN"/>
    <property type="match status" value="1"/>
</dbReference>
<dbReference type="Pfam" id="PF03929">
    <property type="entry name" value="PepSY_TM"/>
    <property type="match status" value="1"/>
</dbReference>
<dbReference type="Proteomes" id="UP000680038">
    <property type="component" value="Unassembled WGS sequence"/>
</dbReference>